<evidence type="ECO:0000313" key="2">
    <source>
        <dbReference type="EMBL" id="KAJ7626893.1"/>
    </source>
</evidence>
<sequence>MTESTDTPCYRCRTNGLVCEYIPTKKQAAARSKRPRSNASSAGERAELGPFHNPNIGQHGGGVSTVSPPGSSLPDPEAGPLYRPPYQRSLITSSFNPIPATTPAHELVQAAAPLFRSSYPMQPIGSGVEQSFNPPLLDESQPVYQPRLNTPPPGVPMFDAFPAEYPSSFYNDPEHALNRPTEQVGNLFWRSPEPSNTSKVRLDSVYSKQTLTAVNFGAATGFKAHRQHRRDSSHLFWNLTSGSSWQPTADTIFRPRACECVVVNGESENGGQCTAKIDVPNGVGTSCTTVDNDPDDGPYPGFRVLNGLSSVRHGLGDPQRVTVTGTCEYGGYPQQPVGTTQIPPQMRSLQNLPRVPRVTGDPPTRRQTRTRTRDDGYGPSRKYPRETRDDQASASGAHCDYFSSCSDTIDGPHQLANIWTTVELSPKSKTSHTSDHPSGRVPVEVSAPESNVRESRSLQPSLETKIVSRSSFHGIDEFAPLSRCTDSVKSNPMRRRKFTYTWTINCKTAAHELMWEFFQVRCSGCDFRRLSLRSASANEVDYLVTVRLELQPGSHGVQMMGNVGVVQKVGALCANSAGVYTILESTLEARPRVERPRRRRVGQSY</sequence>
<protein>
    <submittedName>
        <fullName evidence="2">Uncharacterized protein</fullName>
    </submittedName>
</protein>
<accession>A0AAD7BPG4</accession>
<dbReference type="EMBL" id="JARKIF010000011">
    <property type="protein sequence ID" value="KAJ7626893.1"/>
    <property type="molecule type" value="Genomic_DNA"/>
</dbReference>
<proteinExistence type="predicted"/>
<gene>
    <name evidence="2" type="ORF">FB45DRAFT_868164</name>
</gene>
<reference evidence="2" key="1">
    <citation type="submission" date="2023-03" db="EMBL/GenBank/DDBJ databases">
        <title>Massive genome expansion in bonnet fungi (Mycena s.s.) driven by repeated elements and novel gene families across ecological guilds.</title>
        <authorList>
            <consortium name="Lawrence Berkeley National Laboratory"/>
            <person name="Harder C.B."/>
            <person name="Miyauchi S."/>
            <person name="Viragh M."/>
            <person name="Kuo A."/>
            <person name="Thoen E."/>
            <person name="Andreopoulos B."/>
            <person name="Lu D."/>
            <person name="Skrede I."/>
            <person name="Drula E."/>
            <person name="Henrissat B."/>
            <person name="Morin E."/>
            <person name="Kohler A."/>
            <person name="Barry K."/>
            <person name="LaButti K."/>
            <person name="Morin E."/>
            <person name="Salamov A."/>
            <person name="Lipzen A."/>
            <person name="Mereny Z."/>
            <person name="Hegedus B."/>
            <person name="Baldrian P."/>
            <person name="Stursova M."/>
            <person name="Weitz H."/>
            <person name="Taylor A."/>
            <person name="Grigoriev I.V."/>
            <person name="Nagy L.G."/>
            <person name="Martin F."/>
            <person name="Kauserud H."/>
        </authorList>
    </citation>
    <scope>NUCLEOTIDE SEQUENCE</scope>
    <source>
        <strain evidence="2">9284</strain>
    </source>
</reference>
<feature type="compositionally biased region" description="Polar residues" evidence="1">
    <location>
        <begin position="336"/>
        <end position="351"/>
    </location>
</feature>
<organism evidence="2 3">
    <name type="scientific">Roridomyces roridus</name>
    <dbReference type="NCBI Taxonomy" id="1738132"/>
    <lineage>
        <taxon>Eukaryota</taxon>
        <taxon>Fungi</taxon>
        <taxon>Dikarya</taxon>
        <taxon>Basidiomycota</taxon>
        <taxon>Agaricomycotina</taxon>
        <taxon>Agaricomycetes</taxon>
        <taxon>Agaricomycetidae</taxon>
        <taxon>Agaricales</taxon>
        <taxon>Marasmiineae</taxon>
        <taxon>Mycenaceae</taxon>
        <taxon>Roridomyces</taxon>
    </lineage>
</organism>
<dbReference type="Proteomes" id="UP001221142">
    <property type="component" value="Unassembled WGS sequence"/>
</dbReference>
<keyword evidence="3" id="KW-1185">Reference proteome</keyword>
<feature type="region of interest" description="Disordered" evidence="1">
    <location>
        <begin position="426"/>
        <end position="460"/>
    </location>
</feature>
<name>A0AAD7BPG4_9AGAR</name>
<evidence type="ECO:0000256" key="1">
    <source>
        <dbReference type="SAM" id="MobiDB-lite"/>
    </source>
</evidence>
<feature type="region of interest" description="Disordered" evidence="1">
    <location>
        <begin position="332"/>
        <end position="395"/>
    </location>
</feature>
<comment type="caution">
    <text evidence="2">The sequence shown here is derived from an EMBL/GenBank/DDBJ whole genome shotgun (WGS) entry which is preliminary data.</text>
</comment>
<feature type="region of interest" description="Disordered" evidence="1">
    <location>
        <begin position="25"/>
        <end position="85"/>
    </location>
</feature>
<evidence type="ECO:0000313" key="3">
    <source>
        <dbReference type="Proteomes" id="UP001221142"/>
    </source>
</evidence>
<dbReference type="AlphaFoldDB" id="A0AAD7BPG4"/>